<dbReference type="EC" id="2.5.1.6" evidence="10"/>
<evidence type="ECO:0000256" key="10">
    <source>
        <dbReference type="HAMAP-Rule" id="MF_00086"/>
    </source>
</evidence>
<feature type="domain" description="S-adenosylmethionine synthetase C-terminal" evidence="15">
    <location>
        <begin position="238"/>
        <end position="375"/>
    </location>
</feature>
<dbReference type="PROSITE" id="PS00376">
    <property type="entry name" value="ADOMET_SYNTHASE_1"/>
    <property type="match status" value="1"/>
</dbReference>
<comment type="subunit">
    <text evidence="10">Homotetramer; dimer of dimers.</text>
</comment>
<feature type="binding site" evidence="10">
    <location>
        <position position="19"/>
    </location>
    <ligand>
        <name>Mg(2+)</name>
        <dbReference type="ChEBI" id="CHEBI:18420"/>
    </ligand>
</feature>
<dbReference type="GO" id="GO:0005524">
    <property type="term" value="F:ATP binding"/>
    <property type="evidence" value="ECO:0007669"/>
    <property type="project" value="UniProtKB-UniRule"/>
</dbReference>
<dbReference type="Pfam" id="PF02773">
    <property type="entry name" value="S-AdoMet_synt_C"/>
    <property type="match status" value="1"/>
</dbReference>
<dbReference type="GO" id="GO:0000287">
    <property type="term" value="F:magnesium ion binding"/>
    <property type="evidence" value="ECO:0007669"/>
    <property type="project" value="UniProtKB-UniRule"/>
</dbReference>
<feature type="binding site" description="in other chain" evidence="10">
    <location>
        <begin position="168"/>
        <end position="170"/>
    </location>
    <ligand>
        <name>ATP</name>
        <dbReference type="ChEBI" id="CHEBI:30616"/>
        <note>ligand shared between two neighboring subunits</note>
    </ligand>
</feature>
<comment type="cofactor">
    <cofactor evidence="10">
        <name>Mg(2+)</name>
        <dbReference type="ChEBI" id="CHEBI:18420"/>
    </cofactor>
    <text evidence="10">Binds 2 divalent ions per subunit.</text>
</comment>
<dbReference type="HAMAP" id="MF_00086">
    <property type="entry name" value="S_AdoMet_synth1"/>
    <property type="match status" value="1"/>
</dbReference>
<organism evidence="16 17">
    <name type="scientific">Candidatus Thalassospirochaeta sargassi</name>
    <dbReference type="NCBI Taxonomy" id="3119039"/>
    <lineage>
        <taxon>Bacteria</taxon>
        <taxon>Pseudomonadati</taxon>
        <taxon>Spirochaetota</taxon>
        <taxon>Spirochaetia</taxon>
        <taxon>Spirochaetales</taxon>
        <taxon>Spirochaetaceae</taxon>
        <taxon>Candidatus Thalassospirochaeta</taxon>
    </lineage>
</organism>
<feature type="binding site" evidence="10">
    <location>
        <position position="244"/>
    </location>
    <ligand>
        <name>L-methionine</name>
        <dbReference type="ChEBI" id="CHEBI:57844"/>
        <note>ligand shared between two neighboring subunits</note>
    </ligand>
</feature>
<dbReference type="InterPro" id="IPR022628">
    <property type="entry name" value="S-AdoMet_synt_N"/>
</dbReference>
<comment type="cofactor">
    <cofactor evidence="10">
        <name>K(+)</name>
        <dbReference type="ChEBI" id="CHEBI:29103"/>
    </cofactor>
    <text evidence="10">Binds 1 potassium ion per subunit.</text>
</comment>
<keyword evidence="10" id="KW-0963">Cytoplasm</keyword>
<feature type="domain" description="S-adenosylmethionine synthetase N-terminal" evidence="13">
    <location>
        <begin position="5"/>
        <end position="103"/>
    </location>
</feature>
<evidence type="ECO:0000256" key="4">
    <source>
        <dbReference type="ARBA" id="ARBA00022679"/>
    </source>
</evidence>
<feature type="binding site" evidence="10">
    <location>
        <position position="271"/>
    </location>
    <ligand>
        <name>ATP</name>
        <dbReference type="ChEBI" id="CHEBI:30616"/>
        <note>ligand shared between two neighboring subunits</note>
    </ligand>
</feature>
<comment type="subcellular location">
    <subcellularLocation>
        <location evidence="10 11">Cytoplasm</location>
    </subcellularLocation>
</comment>
<feature type="binding site" description="in other chain" evidence="10">
    <location>
        <position position="101"/>
    </location>
    <ligand>
        <name>L-methionine</name>
        <dbReference type="ChEBI" id="CHEBI:57844"/>
        <note>ligand shared between two neighboring subunits</note>
    </ligand>
</feature>
<keyword evidence="7 10" id="KW-0067">ATP-binding</keyword>
<dbReference type="NCBIfam" id="TIGR01034">
    <property type="entry name" value="metK"/>
    <property type="match status" value="1"/>
</dbReference>
<dbReference type="GO" id="GO:0006730">
    <property type="term" value="P:one-carbon metabolic process"/>
    <property type="evidence" value="ECO:0007669"/>
    <property type="project" value="UniProtKB-KW"/>
</dbReference>
<dbReference type="GO" id="GO:0004478">
    <property type="term" value="F:methionine adenosyltransferase activity"/>
    <property type="evidence" value="ECO:0007669"/>
    <property type="project" value="UniProtKB-UniRule"/>
</dbReference>
<keyword evidence="9 10" id="KW-0630">Potassium</keyword>
<name>A0AAJ1IE48_9SPIO</name>
<dbReference type="AlphaFoldDB" id="A0AAJ1IE48"/>
<reference evidence="16 17" key="1">
    <citation type="submission" date="2022-12" db="EMBL/GenBank/DDBJ databases">
        <title>Metagenome assembled genome from gulf of manar.</title>
        <authorList>
            <person name="Kohli P."/>
            <person name="Pk S."/>
            <person name="Venkata Ramana C."/>
            <person name="Sasikala C."/>
        </authorList>
    </citation>
    <scope>NUCLEOTIDE SEQUENCE [LARGE SCALE GENOMIC DNA]</scope>
    <source>
        <strain evidence="16">JB008</strain>
    </source>
</reference>
<dbReference type="Proteomes" id="UP001221217">
    <property type="component" value="Unassembled WGS sequence"/>
</dbReference>
<dbReference type="CDD" id="cd18079">
    <property type="entry name" value="S-AdoMet_synt"/>
    <property type="match status" value="1"/>
</dbReference>
<comment type="function">
    <text evidence="10">Catalyzes the formation of S-adenosylmethionine (AdoMet) from methionine and ATP. The overall synthetic reaction is composed of two sequential steps, AdoMet formation and the subsequent tripolyphosphate hydrolysis which occurs prior to release of AdoMet from the enzyme.</text>
</comment>
<proteinExistence type="inferred from homology"/>
<evidence type="ECO:0000256" key="9">
    <source>
        <dbReference type="ARBA" id="ARBA00022958"/>
    </source>
</evidence>
<feature type="binding site" evidence="10">
    <location>
        <position position="267"/>
    </location>
    <ligand>
        <name>ATP</name>
        <dbReference type="ChEBI" id="CHEBI:30616"/>
        <note>ligand shared between two neighboring subunits</note>
    </ligand>
</feature>
<keyword evidence="3 10" id="KW-0554">One-carbon metabolism</keyword>
<comment type="catalytic activity">
    <reaction evidence="10">
        <text>L-methionine + ATP + H2O = S-adenosyl-L-methionine + phosphate + diphosphate</text>
        <dbReference type="Rhea" id="RHEA:21080"/>
        <dbReference type="ChEBI" id="CHEBI:15377"/>
        <dbReference type="ChEBI" id="CHEBI:30616"/>
        <dbReference type="ChEBI" id="CHEBI:33019"/>
        <dbReference type="ChEBI" id="CHEBI:43474"/>
        <dbReference type="ChEBI" id="CHEBI:57844"/>
        <dbReference type="ChEBI" id="CHEBI:59789"/>
        <dbReference type="EC" id="2.5.1.6"/>
    </reaction>
</comment>
<sequence>MENRNYLFTSESVSEGHPDKLCDQVSDAILDACLRDDPESRVACESFATTGMVLVGGEITTNTYVDVQEVARGVAKKIGYIKPEYGLDCESMAVLNTIHSQSPDISQGVSSGEGLFKEQGAGDQGMMFGFACKETPELMPAPVMFSHQILLKAAELRKGGTLTWLRPDSKSQVTIEYEGFTPKRIDTVVVSHQHDEDISYEELKTSITEKIIKPVLEPTGLLTDDTKYFVNPTGRFVIGGPHGDSGLTGRKIIVDTYGGMGRHGGGAFSGKDPSKVDRSAAYMARYVAKNIVAADLCRRCEVELAYAIGVPYPVSVMVETFGTGKAPEGKIEEAVKKVFDLSPAGIVKTLDLKKPVYQETAAYGHFGRDIFSWEKTDKAAELQKEVG</sequence>
<evidence type="ECO:0000313" key="17">
    <source>
        <dbReference type="Proteomes" id="UP001221217"/>
    </source>
</evidence>
<dbReference type="InterPro" id="IPR002133">
    <property type="entry name" value="S-AdoMet_synthetase"/>
</dbReference>
<dbReference type="Pfam" id="PF00438">
    <property type="entry name" value="S-AdoMet_synt_N"/>
    <property type="match status" value="1"/>
</dbReference>
<evidence type="ECO:0000256" key="8">
    <source>
        <dbReference type="ARBA" id="ARBA00022842"/>
    </source>
</evidence>
<protein>
    <recommendedName>
        <fullName evidence="10">S-adenosylmethionine synthase</fullName>
        <shortName evidence="10">AdoMet synthase</shortName>
        <ecNumber evidence="10">2.5.1.6</ecNumber>
    </recommendedName>
    <alternativeName>
        <fullName evidence="10">MAT</fullName>
    </alternativeName>
    <alternativeName>
        <fullName evidence="10">Methionine adenosyltransferase</fullName>
    </alternativeName>
</protein>
<comment type="pathway">
    <text evidence="1 10">Amino-acid biosynthesis; S-adenosyl-L-methionine biosynthesis; S-adenosyl-L-methionine from L-methionine: step 1/1.</text>
</comment>
<dbReference type="InterPro" id="IPR022630">
    <property type="entry name" value="S-AdoMet_synt_C"/>
</dbReference>
<feature type="binding site" description="in other chain" evidence="10">
    <location>
        <position position="17"/>
    </location>
    <ligand>
        <name>ATP</name>
        <dbReference type="ChEBI" id="CHEBI:30616"/>
        <note>ligand shared between two neighboring subunits</note>
    </ligand>
</feature>
<dbReference type="Pfam" id="PF02772">
    <property type="entry name" value="S-AdoMet_synt_M"/>
    <property type="match status" value="1"/>
</dbReference>
<dbReference type="GO" id="GO:0006556">
    <property type="term" value="P:S-adenosylmethionine biosynthetic process"/>
    <property type="evidence" value="ECO:0007669"/>
    <property type="project" value="UniProtKB-UniRule"/>
</dbReference>
<evidence type="ECO:0000256" key="6">
    <source>
        <dbReference type="ARBA" id="ARBA00022741"/>
    </source>
</evidence>
<evidence type="ECO:0000259" key="14">
    <source>
        <dbReference type="Pfam" id="PF02772"/>
    </source>
</evidence>
<feature type="binding site" evidence="10">
    <location>
        <position position="45"/>
    </location>
    <ligand>
        <name>K(+)</name>
        <dbReference type="ChEBI" id="CHEBI:29103"/>
    </ligand>
</feature>
<evidence type="ECO:0000259" key="13">
    <source>
        <dbReference type="Pfam" id="PF00438"/>
    </source>
</evidence>
<dbReference type="PIRSF" id="PIRSF000497">
    <property type="entry name" value="MAT"/>
    <property type="match status" value="1"/>
</dbReference>
<dbReference type="Gene3D" id="3.30.300.10">
    <property type="match status" value="3"/>
</dbReference>
<evidence type="ECO:0000256" key="3">
    <source>
        <dbReference type="ARBA" id="ARBA00022563"/>
    </source>
</evidence>
<evidence type="ECO:0000256" key="12">
    <source>
        <dbReference type="RuleBase" id="RU004462"/>
    </source>
</evidence>
<feature type="domain" description="S-adenosylmethionine synthetase central" evidence="14">
    <location>
        <begin position="118"/>
        <end position="236"/>
    </location>
</feature>
<evidence type="ECO:0000256" key="5">
    <source>
        <dbReference type="ARBA" id="ARBA00022723"/>
    </source>
</evidence>
<comment type="caution">
    <text evidence="16">The sequence shown here is derived from an EMBL/GenBank/DDBJ whole genome shotgun (WGS) entry which is preliminary data.</text>
</comment>
<dbReference type="InterPro" id="IPR022631">
    <property type="entry name" value="ADOMET_SYNTHASE_CS"/>
</dbReference>
<gene>
    <name evidence="10 16" type="primary">metK</name>
    <name evidence="16" type="ORF">PQJ61_05065</name>
</gene>
<feature type="binding site" description="in other chain" evidence="10">
    <location>
        <begin position="250"/>
        <end position="251"/>
    </location>
    <ligand>
        <name>ATP</name>
        <dbReference type="ChEBI" id="CHEBI:30616"/>
        <note>ligand shared between two neighboring subunits</note>
    </ligand>
</feature>
<dbReference type="FunFam" id="3.30.300.10:FF:000003">
    <property type="entry name" value="S-adenosylmethionine synthase"/>
    <property type="match status" value="1"/>
</dbReference>
<comment type="similarity">
    <text evidence="2 10 12">Belongs to the AdoMet synthase family.</text>
</comment>
<keyword evidence="6 10" id="KW-0547">Nucleotide-binding</keyword>
<dbReference type="InterPro" id="IPR022636">
    <property type="entry name" value="S-AdoMet_synthetase_sfam"/>
</dbReference>
<feature type="binding site" description="in other chain" evidence="10">
    <location>
        <begin position="235"/>
        <end position="236"/>
    </location>
    <ligand>
        <name>ATP</name>
        <dbReference type="ChEBI" id="CHEBI:30616"/>
        <note>ligand shared between two neighboring subunits</note>
    </ligand>
</feature>
<keyword evidence="8 10" id="KW-0460">Magnesium</keyword>
<feature type="binding site" description="in other chain" evidence="10">
    <location>
        <position position="58"/>
    </location>
    <ligand>
        <name>L-methionine</name>
        <dbReference type="ChEBI" id="CHEBI:57844"/>
        <note>ligand shared between two neighboring subunits</note>
    </ligand>
</feature>
<dbReference type="InterPro" id="IPR022629">
    <property type="entry name" value="S-AdoMet_synt_central"/>
</dbReference>
<dbReference type="SUPFAM" id="SSF55973">
    <property type="entry name" value="S-adenosylmethionine synthetase"/>
    <property type="match status" value="3"/>
</dbReference>
<keyword evidence="4 10" id="KW-0808">Transferase</keyword>
<evidence type="ECO:0000256" key="7">
    <source>
        <dbReference type="ARBA" id="ARBA00022840"/>
    </source>
</evidence>
<feature type="region of interest" description="Flexible loop" evidence="10">
    <location>
        <begin position="101"/>
        <end position="111"/>
    </location>
</feature>
<feature type="binding site" evidence="10">
    <location>
        <position position="244"/>
    </location>
    <ligand>
        <name>ATP</name>
        <dbReference type="ChEBI" id="CHEBI:30616"/>
        <note>ligand shared between two neighboring subunits</note>
    </ligand>
</feature>
<dbReference type="PROSITE" id="PS00377">
    <property type="entry name" value="ADOMET_SYNTHASE_2"/>
    <property type="match status" value="1"/>
</dbReference>
<accession>A0AAJ1IE48</accession>
<dbReference type="PANTHER" id="PTHR11964">
    <property type="entry name" value="S-ADENOSYLMETHIONINE SYNTHETASE"/>
    <property type="match status" value="1"/>
</dbReference>
<dbReference type="EMBL" id="JAQQAL010000011">
    <property type="protein sequence ID" value="MDC7226118.1"/>
    <property type="molecule type" value="Genomic_DNA"/>
</dbReference>
<evidence type="ECO:0000256" key="2">
    <source>
        <dbReference type="ARBA" id="ARBA00009685"/>
    </source>
</evidence>
<feature type="binding site" description="in other chain" evidence="10">
    <location>
        <position position="275"/>
    </location>
    <ligand>
        <name>L-methionine</name>
        <dbReference type="ChEBI" id="CHEBI:57844"/>
        <note>ligand shared between two neighboring subunits</note>
    </ligand>
</feature>
<evidence type="ECO:0000256" key="11">
    <source>
        <dbReference type="RuleBase" id="RU000542"/>
    </source>
</evidence>
<keyword evidence="5 10" id="KW-0479">Metal-binding</keyword>
<evidence type="ECO:0000259" key="15">
    <source>
        <dbReference type="Pfam" id="PF02773"/>
    </source>
</evidence>
<evidence type="ECO:0000256" key="1">
    <source>
        <dbReference type="ARBA" id="ARBA00005224"/>
    </source>
</evidence>
<dbReference type="GO" id="GO:0005737">
    <property type="term" value="C:cytoplasm"/>
    <property type="evidence" value="ECO:0007669"/>
    <property type="project" value="UniProtKB-SubCell"/>
</dbReference>
<evidence type="ECO:0000313" key="16">
    <source>
        <dbReference type="EMBL" id="MDC7226118.1"/>
    </source>
</evidence>